<sequence>MASVWTVEAGFDEDAVVISGETGGGDEVDGLGYLISDPFQAIMITHAVASIYARSPHHSDIQWLKQDIRLSAPVRAPECTGYPEFDQCGLRQLW</sequence>
<reference evidence="1 2" key="1">
    <citation type="submission" date="2017-12" db="EMBL/GenBank/DDBJ databases">
        <title>Comparative genomics of Botrytis spp.</title>
        <authorList>
            <person name="Valero-Jimenez C.A."/>
            <person name="Tapia P."/>
            <person name="Veloso J."/>
            <person name="Silva-Moreno E."/>
            <person name="Staats M."/>
            <person name="Valdes J.H."/>
            <person name="Van Kan J.A.L."/>
        </authorList>
    </citation>
    <scope>NUCLEOTIDE SEQUENCE [LARGE SCALE GENOMIC DNA]</scope>
    <source>
        <strain evidence="1 2">Bh0001</strain>
    </source>
</reference>
<dbReference type="AlphaFoldDB" id="A0A4Z1GCZ9"/>
<evidence type="ECO:0000313" key="2">
    <source>
        <dbReference type="Proteomes" id="UP000297814"/>
    </source>
</evidence>
<keyword evidence="2" id="KW-1185">Reference proteome</keyword>
<name>A0A4Z1GCZ9_9HELO</name>
<dbReference type="Proteomes" id="UP000297814">
    <property type="component" value="Unassembled WGS sequence"/>
</dbReference>
<protein>
    <submittedName>
        <fullName evidence="1">Uncharacterized protein</fullName>
    </submittedName>
</protein>
<organism evidence="1 2">
    <name type="scientific">Botrytis hyacinthi</name>
    <dbReference type="NCBI Taxonomy" id="278943"/>
    <lineage>
        <taxon>Eukaryota</taxon>
        <taxon>Fungi</taxon>
        <taxon>Dikarya</taxon>
        <taxon>Ascomycota</taxon>
        <taxon>Pezizomycotina</taxon>
        <taxon>Leotiomycetes</taxon>
        <taxon>Helotiales</taxon>
        <taxon>Sclerotiniaceae</taxon>
        <taxon>Botrytis</taxon>
    </lineage>
</organism>
<accession>A0A4Z1GCZ9</accession>
<comment type="caution">
    <text evidence="1">The sequence shown here is derived from an EMBL/GenBank/DDBJ whole genome shotgun (WGS) entry which is preliminary data.</text>
</comment>
<dbReference type="EMBL" id="PQXK01000379">
    <property type="protein sequence ID" value="TGO31927.1"/>
    <property type="molecule type" value="Genomic_DNA"/>
</dbReference>
<evidence type="ECO:0000313" key="1">
    <source>
        <dbReference type="EMBL" id="TGO31927.1"/>
    </source>
</evidence>
<proteinExistence type="predicted"/>
<gene>
    <name evidence="1" type="ORF">BHYA_0380g00070</name>
</gene>